<dbReference type="NCBIfam" id="NF035938">
    <property type="entry name" value="EboA_domain"/>
    <property type="match status" value="1"/>
</dbReference>
<keyword evidence="2" id="KW-1185">Reference proteome</keyword>
<dbReference type="Proteomes" id="UP001356308">
    <property type="component" value="Unassembled WGS sequence"/>
</dbReference>
<reference evidence="1 2" key="1">
    <citation type="submission" date="2024-01" db="EMBL/GenBank/DDBJ databases">
        <title>Maribacter spp. originated from different algae showed divergent polysaccharides utilization ability.</title>
        <authorList>
            <person name="Wang H."/>
            <person name="Wu Y."/>
        </authorList>
    </citation>
    <scope>NUCLEOTIDE SEQUENCE [LARGE SCALE GENOMIC DNA]</scope>
    <source>
        <strain evidence="1 2">PR1</strain>
    </source>
</reference>
<comment type="caution">
    <text evidence="1">The sequence shown here is derived from an EMBL/GenBank/DDBJ whole genome shotgun (WGS) entry which is preliminary data.</text>
</comment>
<dbReference type="EMBL" id="JAZDDG010000007">
    <property type="protein sequence ID" value="MEE1977350.1"/>
    <property type="molecule type" value="Genomic_DNA"/>
</dbReference>
<protein>
    <submittedName>
        <fullName evidence="1">EboA domain-containing protein</fullName>
    </submittedName>
</protein>
<organism evidence="1 2">
    <name type="scientific">Maribacter cobaltidurans</name>
    <dbReference type="NCBI Taxonomy" id="1178778"/>
    <lineage>
        <taxon>Bacteria</taxon>
        <taxon>Pseudomonadati</taxon>
        <taxon>Bacteroidota</taxon>
        <taxon>Flavobacteriia</taxon>
        <taxon>Flavobacteriales</taxon>
        <taxon>Flavobacteriaceae</taxon>
        <taxon>Maribacter</taxon>
    </lineage>
</organism>
<gene>
    <name evidence="1" type="ORF">V1I91_14795</name>
</gene>
<proteinExistence type="predicted"/>
<evidence type="ECO:0000313" key="1">
    <source>
        <dbReference type="EMBL" id="MEE1977350.1"/>
    </source>
</evidence>
<sequence>MRIEKLNTYIMQVSESIKEVLDSQSEKGSLLWLNERIKKLEENKSVKDLYMAYSLLASKFDKQTRLKVDKEDNGALQYFKSHDANLLEVARIYLLVKVLEIEEEFYGPKVANIVQVADTTELETFLKFLDLLPNAEMFRVTAVEALRTNISLIFDAITLNNPYPAKYFNDQQWNQMYLKAAFMERDLSMIQSVDERANADLARIISDYAHERWAASRKIDPMFWRPVSGFLNPVLLKDMEHLLESNDETENRAGALCCYHSNSQKALEILNRHEGLKQEIEEGKLTWSVLKN</sequence>
<name>A0ABU7IWG8_9FLAO</name>
<evidence type="ECO:0000313" key="2">
    <source>
        <dbReference type="Proteomes" id="UP001356308"/>
    </source>
</evidence>
<accession>A0ABU7IWG8</accession>
<dbReference type="InterPro" id="IPR047715">
    <property type="entry name" value="EboA_dom"/>
</dbReference>